<name>A0A0F3MR50_RICFI</name>
<comment type="catalytic activity">
    <reaction evidence="6 7">
        <text>a 2'-deoxyadenosine in DNA + S-adenosyl-L-methionine = an N(6)-methyl-2'-deoxyadenosine in DNA + S-adenosyl-L-homocysteine + H(+)</text>
        <dbReference type="Rhea" id="RHEA:15197"/>
        <dbReference type="Rhea" id="RHEA-COMP:12418"/>
        <dbReference type="Rhea" id="RHEA-COMP:12419"/>
        <dbReference type="ChEBI" id="CHEBI:15378"/>
        <dbReference type="ChEBI" id="CHEBI:57856"/>
        <dbReference type="ChEBI" id="CHEBI:59789"/>
        <dbReference type="ChEBI" id="CHEBI:90615"/>
        <dbReference type="ChEBI" id="CHEBI:90616"/>
        <dbReference type="EC" id="2.1.1.72"/>
    </reaction>
</comment>
<dbReference type="GO" id="GO:0006298">
    <property type="term" value="P:mismatch repair"/>
    <property type="evidence" value="ECO:0007669"/>
    <property type="project" value="TreeGrafter"/>
</dbReference>
<dbReference type="InterPro" id="IPR029063">
    <property type="entry name" value="SAM-dependent_MTases_sf"/>
</dbReference>
<dbReference type="InterPro" id="IPR023095">
    <property type="entry name" value="Ade_MeTrfase_dom_2"/>
</dbReference>
<dbReference type="PANTHER" id="PTHR30481">
    <property type="entry name" value="DNA ADENINE METHYLASE"/>
    <property type="match status" value="1"/>
</dbReference>
<dbReference type="PROSITE" id="PS00092">
    <property type="entry name" value="N6_MTASE"/>
    <property type="match status" value="1"/>
</dbReference>
<dbReference type="GO" id="GO:0043565">
    <property type="term" value="F:sequence-specific DNA binding"/>
    <property type="evidence" value="ECO:0007669"/>
    <property type="project" value="TreeGrafter"/>
</dbReference>
<comment type="similarity">
    <text evidence="1 7">Belongs to the N(4)/N(6)-methyltransferase family.</text>
</comment>
<sequence>MKLKVVKNEELSFNEALAMIGQAPLKINSPEIEEDGILKPFIKWAGGKRSLIKELCLRLPASYNNYYEPFVGEGALFFALVPDKTIISDINLDLIITYKVIKDEARALIELLAKHNANHSQDYYYAVRKNANSDNPIEIAARFIYLNKTCYNGLYRVNSKGEFNVPMGAYINPNILDENNIIACSKALQNAEIIYQDFGNISPKPKDFVYINPPYQPINHTSFTKYTKLDFTEADQIKLYEKCRELHKNGVYFMLSNSDSDFIKNLYKSFSIDIVNAPRSINCKSDSRQRTNEVLIRNY</sequence>
<evidence type="ECO:0000256" key="5">
    <source>
        <dbReference type="ARBA" id="ARBA00022691"/>
    </source>
</evidence>
<dbReference type="PANTHER" id="PTHR30481:SF3">
    <property type="entry name" value="DNA ADENINE METHYLASE"/>
    <property type="match status" value="1"/>
</dbReference>
<dbReference type="EMBL" id="LANQ01000001">
    <property type="protein sequence ID" value="KJV58126.1"/>
    <property type="molecule type" value="Genomic_DNA"/>
</dbReference>
<keyword evidence="5 7" id="KW-0949">S-adenosyl-L-methionine</keyword>
<evidence type="ECO:0000313" key="9">
    <source>
        <dbReference type="Proteomes" id="UP000033475"/>
    </source>
</evidence>
<dbReference type="Proteomes" id="UP000033475">
    <property type="component" value="Unassembled WGS sequence"/>
</dbReference>
<evidence type="ECO:0000256" key="7">
    <source>
        <dbReference type="RuleBase" id="RU361257"/>
    </source>
</evidence>
<dbReference type="EC" id="2.1.1.72" evidence="2 7"/>
<dbReference type="PIRSF" id="PIRSF000398">
    <property type="entry name" value="M_m6A_EcoRV"/>
    <property type="match status" value="1"/>
</dbReference>
<dbReference type="AlphaFoldDB" id="A0A0F3MR50"/>
<dbReference type="InterPro" id="IPR012327">
    <property type="entry name" value="MeTrfase_D12"/>
</dbReference>
<evidence type="ECO:0000313" key="8">
    <source>
        <dbReference type="EMBL" id="KJV58126.1"/>
    </source>
</evidence>
<evidence type="ECO:0000256" key="1">
    <source>
        <dbReference type="ARBA" id="ARBA00006594"/>
    </source>
</evidence>
<evidence type="ECO:0000256" key="6">
    <source>
        <dbReference type="ARBA" id="ARBA00047942"/>
    </source>
</evidence>
<dbReference type="SUPFAM" id="SSF53335">
    <property type="entry name" value="S-adenosyl-L-methionine-dependent methyltransferases"/>
    <property type="match status" value="1"/>
</dbReference>
<dbReference type="Gene3D" id="1.10.1020.10">
    <property type="entry name" value="Adenine-specific Methyltransferase, Domain 2"/>
    <property type="match status" value="1"/>
</dbReference>
<dbReference type="GO" id="GO:0032259">
    <property type="term" value="P:methylation"/>
    <property type="evidence" value="ECO:0007669"/>
    <property type="project" value="UniProtKB-KW"/>
</dbReference>
<dbReference type="REBASE" id="618918">
    <property type="entry name" value="M.RfePEDORF499P"/>
</dbReference>
<accession>A0A0F3MR50</accession>
<protein>
    <recommendedName>
        <fullName evidence="2 7">Site-specific DNA-methyltransferase (adenine-specific)</fullName>
        <ecNumber evidence="2 7">2.1.1.72</ecNumber>
    </recommendedName>
</protein>
<comment type="caution">
    <text evidence="8">The sequence shown here is derived from an EMBL/GenBank/DDBJ whole genome shotgun (WGS) entry which is preliminary data.</text>
</comment>
<reference evidence="8 9" key="1">
    <citation type="submission" date="2015-01" db="EMBL/GenBank/DDBJ databases">
        <title>Genome Sequencing of Rickettsiales.</title>
        <authorList>
            <person name="Daugherty S.C."/>
            <person name="Su Q."/>
            <person name="Abolude K."/>
            <person name="Beier-Sexton M."/>
            <person name="Carlyon J.A."/>
            <person name="Carter R."/>
            <person name="Day N.P."/>
            <person name="Dumler S.J."/>
            <person name="Dyachenko V."/>
            <person name="Godinez A."/>
            <person name="Kurtti T.J."/>
            <person name="Lichay M."/>
            <person name="Mullins K.E."/>
            <person name="Ott S."/>
            <person name="Pappas-Brown V."/>
            <person name="Paris D.H."/>
            <person name="Patel P."/>
            <person name="Richards A.L."/>
            <person name="Sadzewicz L."/>
            <person name="Sears K."/>
            <person name="Seidman D."/>
            <person name="Sengamalay N."/>
            <person name="Stenos J."/>
            <person name="Tallon L.J."/>
            <person name="Vincent G."/>
            <person name="Fraser C.M."/>
            <person name="Munderloh U."/>
            <person name="Dunning-Hotopp J.C."/>
        </authorList>
    </citation>
    <scope>NUCLEOTIDE SEQUENCE [LARGE SCALE GENOMIC DNA]</scope>
    <source>
        <strain evidence="8 9">Pedreira</strain>
    </source>
</reference>
<dbReference type="GO" id="GO:1904047">
    <property type="term" value="F:S-adenosyl-L-methionine binding"/>
    <property type="evidence" value="ECO:0007669"/>
    <property type="project" value="TreeGrafter"/>
</dbReference>
<dbReference type="Pfam" id="PF02086">
    <property type="entry name" value="MethyltransfD12"/>
    <property type="match status" value="1"/>
</dbReference>
<dbReference type="Gene3D" id="3.40.50.150">
    <property type="entry name" value="Vaccinia Virus protein VP39"/>
    <property type="match status" value="1"/>
</dbReference>
<organism evidence="8 9">
    <name type="scientific">Rickettsia felis str. Pedreira</name>
    <dbReference type="NCBI Taxonomy" id="1359196"/>
    <lineage>
        <taxon>Bacteria</taxon>
        <taxon>Pseudomonadati</taxon>
        <taxon>Pseudomonadota</taxon>
        <taxon>Alphaproteobacteria</taxon>
        <taxon>Rickettsiales</taxon>
        <taxon>Rickettsiaceae</taxon>
        <taxon>Rickettsieae</taxon>
        <taxon>Rickettsia</taxon>
        <taxon>spotted fever group</taxon>
    </lineage>
</organism>
<dbReference type="GO" id="GO:0009007">
    <property type="term" value="F:site-specific DNA-methyltransferase (adenine-specific) activity"/>
    <property type="evidence" value="ECO:0007669"/>
    <property type="project" value="UniProtKB-UniRule"/>
</dbReference>
<keyword evidence="4 7" id="KW-0808">Transferase</keyword>
<dbReference type="NCBIfam" id="TIGR00571">
    <property type="entry name" value="dam"/>
    <property type="match status" value="1"/>
</dbReference>
<dbReference type="PATRIC" id="fig|1359196.3.peg.482"/>
<dbReference type="PRINTS" id="PR00505">
    <property type="entry name" value="D12N6MTFRASE"/>
</dbReference>
<evidence type="ECO:0000256" key="3">
    <source>
        <dbReference type="ARBA" id="ARBA00022603"/>
    </source>
</evidence>
<dbReference type="GO" id="GO:0009307">
    <property type="term" value="P:DNA restriction-modification system"/>
    <property type="evidence" value="ECO:0007669"/>
    <property type="project" value="InterPro"/>
</dbReference>
<evidence type="ECO:0000256" key="2">
    <source>
        <dbReference type="ARBA" id="ARBA00011900"/>
    </source>
</evidence>
<dbReference type="InterPro" id="IPR012263">
    <property type="entry name" value="M_m6A_EcoRV"/>
</dbReference>
<keyword evidence="3 7" id="KW-0489">Methyltransferase</keyword>
<gene>
    <name evidence="8" type="primary">dpnM</name>
    <name evidence="8" type="ORF">RFEPED_0499</name>
</gene>
<dbReference type="InterPro" id="IPR002052">
    <property type="entry name" value="DNA_methylase_N6_adenine_CS"/>
</dbReference>
<evidence type="ECO:0000256" key="4">
    <source>
        <dbReference type="ARBA" id="ARBA00022679"/>
    </source>
</evidence>
<proteinExistence type="inferred from homology"/>